<organism evidence="1 2">
    <name type="scientific">Fusobacterium necrogenes</name>
    <dbReference type="NCBI Taxonomy" id="858"/>
    <lineage>
        <taxon>Bacteria</taxon>
        <taxon>Fusobacteriati</taxon>
        <taxon>Fusobacteriota</taxon>
        <taxon>Fusobacteriia</taxon>
        <taxon>Fusobacteriales</taxon>
        <taxon>Fusobacteriaceae</taxon>
        <taxon>Fusobacterium</taxon>
    </lineage>
</organism>
<dbReference type="RefSeq" id="WP_115270735.1">
    <property type="nucleotide sequence ID" value="NZ_CASFEE010000029.1"/>
</dbReference>
<dbReference type="EMBL" id="UGGU01000003">
    <property type="protein sequence ID" value="STO31959.1"/>
    <property type="molecule type" value="Genomic_DNA"/>
</dbReference>
<protein>
    <submittedName>
        <fullName evidence="1">Uncharacterized protein</fullName>
    </submittedName>
</protein>
<evidence type="ECO:0000313" key="1">
    <source>
        <dbReference type="EMBL" id="STO31959.1"/>
    </source>
</evidence>
<evidence type="ECO:0000313" key="2">
    <source>
        <dbReference type="Proteomes" id="UP000255328"/>
    </source>
</evidence>
<dbReference type="AlphaFoldDB" id="A0A377GY96"/>
<name>A0A377GY96_9FUSO</name>
<dbReference type="OrthoDB" id="88440at2"/>
<accession>A0A377GY96</accession>
<gene>
    <name evidence="1" type="ORF">NCTC10723_01423</name>
</gene>
<reference evidence="1 2" key="1">
    <citation type="submission" date="2018-06" db="EMBL/GenBank/DDBJ databases">
        <authorList>
            <consortium name="Pathogen Informatics"/>
            <person name="Doyle S."/>
        </authorList>
    </citation>
    <scope>NUCLEOTIDE SEQUENCE [LARGE SCALE GENOMIC DNA]</scope>
    <source>
        <strain evidence="1 2">NCTC10723</strain>
    </source>
</reference>
<proteinExistence type="predicted"/>
<keyword evidence="2" id="KW-1185">Reference proteome</keyword>
<sequence>MLLKKINIYNPLTRKGFIQEVSLIMEPAIEAMYLELKNNHEALFKHKELLSLSPVGMKNYNIEITGYEGTALYKIFHGEELVVLGEVFTNEEEIKKFSKDLSLELVEAYKDIPSAPVSTIIFTGKFYKINKLMQENLFSFCRLLGFSVVRLLVDYNDHVKI</sequence>
<dbReference type="Proteomes" id="UP000255328">
    <property type="component" value="Unassembled WGS sequence"/>
</dbReference>